<feature type="transmembrane region" description="Helical" evidence="2">
    <location>
        <begin position="44"/>
        <end position="64"/>
    </location>
</feature>
<dbReference type="Gene3D" id="3.75.10.10">
    <property type="entry name" value="L-arginine/glycine Amidinotransferase, Chain A"/>
    <property type="match status" value="1"/>
</dbReference>
<dbReference type="EMBL" id="DSTK01000040">
    <property type="protein sequence ID" value="HFK98576.1"/>
    <property type="molecule type" value="Genomic_DNA"/>
</dbReference>
<evidence type="ECO:0008006" key="4">
    <source>
        <dbReference type="Google" id="ProtNLM"/>
    </source>
</evidence>
<dbReference type="Pfam" id="PF04371">
    <property type="entry name" value="PAD_porph"/>
    <property type="match status" value="1"/>
</dbReference>
<evidence type="ECO:0000313" key="3">
    <source>
        <dbReference type="EMBL" id="HFK98576.1"/>
    </source>
</evidence>
<comment type="caution">
    <text evidence="3">The sequence shown here is derived from an EMBL/GenBank/DDBJ whole genome shotgun (WGS) entry which is preliminary data.</text>
</comment>
<sequence>MNGQRGLVRPFEAEAFMHRVAAIKLSHQVQSRLEKIKGDTVRHLRATGLFIGFVSLFFAAFPGISLGGSGTGEGFWRAAERSCHGDVHCMIQALEDAPDVPSFRGWIDSAELLAVLKKTNRFHRLGLTDAEGEQLLQAVFKKLHPVGKRTPRTSSPSADSLAHILQPPAFPYRAPAEFEPLRAVLFRWPSDWPEMQPAWARMIDVCAQAGVTAAVWVTAPFQQQGALAYLQEQGIGTDHIRWVVEPTSTVWIRDYGPQVIRALDSNQWGVVDFHYYDGRRQDDNTPLVVALGLGLPYVDRQRRAVVYTEGGNLNHDGLGCVVYSQRTYKRNPGVSPDEIDRRILSAFEAKKSLVPKDLSLDGTGHVDMFMKIVGPDTVLMGQYGPDQTDYAALEENAALFARETNGEGAPWRVVRLVQPDVSFTHFLVPVVRTYTNALMVNNHVIVPVYGIPEDEQALAVYREVLPGKTIVPLNAEEIIPSGGAWHCVTMEVAVPAGS</sequence>
<accession>A0A832A5V7</accession>
<protein>
    <recommendedName>
        <fullName evidence="4">Agmatine deiminase</fullName>
    </recommendedName>
</protein>
<keyword evidence="2" id="KW-0812">Transmembrane</keyword>
<keyword evidence="1" id="KW-0378">Hydrolase</keyword>
<dbReference type="SUPFAM" id="SSF55909">
    <property type="entry name" value="Pentein"/>
    <property type="match status" value="1"/>
</dbReference>
<evidence type="ECO:0000256" key="1">
    <source>
        <dbReference type="ARBA" id="ARBA00022801"/>
    </source>
</evidence>
<name>A0A832A5V7_9BACT</name>
<evidence type="ECO:0000256" key="2">
    <source>
        <dbReference type="SAM" id="Phobius"/>
    </source>
</evidence>
<proteinExistence type="predicted"/>
<keyword evidence="2" id="KW-1133">Transmembrane helix</keyword>
<organism evidence="3">
    <name type="scientific">Desulfacinum infernum</name>
    <dbReference type="NCBI Taxonomy" id="35837"/>
    <lineage>
        <taxon>Bacteria</taxon>
        <taxon>Pseudomonadati</taxon>
        <taxon>Thermodesulfobacteriota</taxon>
        <taxon>Syntrophobacteria</taxon>
        <taxon>Syntrophobacterales</taxon>
        <taxon>Syntrophobacteraceae</taxon>
        <taxon>Desulfacinum</taxon>
    </lineage>
</organism>
<dbReference type="InterPro" id="IPR007466">
    <property type="entry name" value="Peptidyl-Arg-deiminase_porph"/>
</dbReference>
<dbReference type="GO" id="GO:0047632">
    <property type="term" value="F:agmatine deiminase activity"/>
    <property type="evidence" value="ECO:0007669"/>
    <property type="project" value="TreeGrafter"/>
</dbReference>
<dbReference type="AlphaFoldDB" id="A0A832A5V7"/>
<dbReference type="GO" id="GO:0009446">
    <property type="term" value="P:putrescine biosynthetic process"/>
    <property type="evidence" value="ECO:0007669"/>
    <property type="project" value="InterPro"/>
</dbReference>
<reference evidence="3" key="1">
    <citation type="journal article" date="2020" name="mSystems">
        <title>Genome- and Community-Level Interaction Insights into Carbon Utilization and Element Cycling Functions of Hydrothermarchaeota in Hydrothermal Sediment.</title>
        <authorList>
            <person name="Zhou Z."/>
            <person name="Liu Y."/>
            <person name="Xu W."/>
            <person name="Pan J."/>
            <person name="Luo Z.H."/>
            <person name="Li M."/>
        </authorList>
    </citation>
    <scope>NUCLEOTIDE SEQUENCE [LARGE SCALE GENOMIC DNA]</scope>
    <source>
        <strain evidence="3">SpSt-456</strain>
    </source>
</reference>
<dbReference type="PANTHER" id="PTHR31377">
    <property type="entry name" value="AGMATINE DEIMINASE-RELATED"/>
    <property type="match status" value="1"/>
</dbReference>
<gene>
    <name evidence="3" type="ORF">ENS06_14780</name>
</gene>
<dbReference type="PANTHER" id="PTHR31377:SF0">
    <property type="entry name" value="AGMATINE DEIMINASE-RELATED"/>
    <property type="match status" value="1"/>
</dbReference>
<keyword evidence="2" id="KW-0472">Membrane</keyword>
<dbReference type="GO" id="GO:0004668">
    <property type="term" value="F:protein-arginine deiminase activity"/>
    <property type="evidence" value="ECO:0007669"/>
    <property type="project" value="InterPro"/>
</dbReference>